<keyword evidence="3" id="KW-1185">Reference proteome</keyword>
<protein>
    <recommendedName>
        <fullName evidence="4">Glycosyl hydrolase family 25</fullName>
    </recommendedName>
</protein>
<dbReference type="InterPro" id="IPR017853">
    <property type="entry name" value="GH"/>
</dbReference>
<comment type="similarity">
    <text evidence="1">Belongs to the glycosyl hydrolase 25 family.</text>
</comment>
<accession>A0ABN6YSI4</accession>
<dbReference type="Proteomes" id="UP001305815">
    <property type="component" value="Chromosome"/>
</dbReference>
<dbReference type="Gene3D" id="3.20.20.80">
    <property type="entry name" value="Glycosidases"/>
    <property type="match status" value="1"/>
</dbReference>
<dbReference type="EMBL" id="AP027742">
    <property type="protein sequence ID" value="BDZ75847.1"/>
    <property type="molecule type" value="Genomic_DNA"/>
</dbReference>
<evidence type="ECO:0000313" key="3">
    <source>
        <dbReference type="Proteomes" id="UP001305815"/>
    </source>
</evidence>
<dbReference type="PANTHER" id="PTHR34135:SF2">
    <property type="entry name" value="LYSOZYME"/>
    <property type="match status" value="1"/>
</dbReference>
<proteinExistence type="inferred from homology"/>
<evidence type="ECO:0000313" key="2">
    <source>
        <dbReference type="EMBL" id="BDZ75847.1"/>
    </source>
</evidence>
<reference evidence="3" key="1">
    <citation type="journal article" date="2023" name="Int. J. Syst. Evol. Microbiol.">
        <title>Claveliimonas bilis gen. nov., sp. nov., deoxycholic acid-producing bacteria isolated from human faeces, and reclassification of Sellimonas monacensis Zenner et al. 2021 as Claveliimonas monacensis comb. nov.</title>
        <authorList>
            <person name="Hisatomi A."/>
            <person name="Kastawa N.W.E.P.G."/>
            <person name="Song I."/>
            <person name="Ohkuma M."/>
            <person name="Fukiya S."/>
            <person name="Sakamoto M."/>
        </authorList>
    </citation>
    <scope>NUCLEOTIDE SEQUENCE [LARGE SCALE GENOMIC DNA]</scope>
    <source>
        <strain evidence="3">12BBH14</strain>
    </source>
</reference>
<dbReference type="SUPFAM" id="SSF51445">
    <property type="entry name" value="(Trans)glycosidases"/>
    <property type="match status" value="1"/>
</dbReference>
<dbReference type="PROSITE" id="PS51904">
    <property type="entry name" value="GLYCOSYL_HYDROL_F25_2"/>
    <property type="match status" value="1"/>
</dbReference>
<dbReference type="Pfam" id="PF01183">
    <property type="entry name" value="Glyco_hydro_25"/>
    <property type="match status" value="1"/>
</dbReference>
<organism evidence="2 3">
    <name type="scientific">Claveliimonas bilis</name>
    <dbReference type="NCBI Taxonomy" id="3028070"/>
    <lineage>
        <taxon>Bacteria</taxon>
        <taxon>Bacillati</taxon>
        <taxon>Bacillota</taxon>
        <taxon>Clostridia</taxon>
        <taxon>Lachnospirales</taxon>
        <taxon>Lachnospiraceae</taxon>
        <taxon>Claveliimonas</taxon>
    </lineage>
</organism>
<evidence type="ECO:0000256" key="1">
    <source>
        <dbReference type="ARBA" id="ARBA00010646"/>
    </source>
</evidence>
<dbReference type="CDD" id="cd06414">
    <property type="entry name" value="GH25_LytC-like"/>
    <property type="match status" value="1"/>
</dbReference>
<gene>
    <name evidence="2" type="ORF">Lac1_00300</name>
</gene>
<evidence type="ECO:0008006" key="4">
    <source>
        <dbReference type="Google" id="ProtNLM"/>
    </source>
</evidence>
<dbReference type="RefSeq" id="WP_316265900.1">
    <property type="nucleotide sequence ID" value="NZ_AP027742.1"/>
</dbReference>
<sequence length="194" mass="22636">MGIYGIDVGEMQGNINWEQVKKEGVQFAMLRSGYGAGSMDVQFRKNAEGCAREKIPFGVYWSSYAWTPRMARKEAEFCIETIEEYKLSYPVSFVFDKDSVKYVETKGIAVTKILATEMAEAFCRRIEELGYRPMYYSNKDFLDRMFDESLQKKYALWYAQYEGESHSEKTVIWQYTNKGRMRGIKGDVNENMAY</sequence>
<dbReference type="InterPro" id="IPR002053">
    <property type="entry name" value="Glyco_hydro_25"/>
</dbReference>
<name>A0ABN6YSI4_9FIRM</name>
<dbReference type="PANTHER" id="PTHR34135">
    <property type="entry name" value="LYSOZYME"/>
    <property type="match status" value="1"/>
</dbReference>